<name>A0AA38IPX0_9CUCU</name>
<reference evidence="2" key="1">
    <citation type="journal article" date="2023" name="G3 (Bethesda)">
        <title>Whole genome assemblies of Zophobas morio and Tenebrio molitor.</title>
        <authorList>
            <person name="Kaur S."/>
            <person name="Stinson S.A."/>
            <person name="diCenzo G.C."/>
        </authorList>
    </citation>
    <scope>NUCLEOTIDE SEQUENCE</scope>
    <source>
        <strain evidence="2">QUZm001</strain>
    </source>
</reference>
<dbReference type="Proteomes" id="UP001168821">
    <property type="component" value="Unassembled WGS sequence"/>
</dbReference>
<dbReference type="InterPro" id="IPR048365">
    <property type="entry name" value="TNP-like_RNaseH_N"/>
</dbReference>
<keyword evidence="3" id="KW-1185">Reference proteome</keyword>
<evidence type="ECO:0000313" key="3">
    <source>
        <dbReference type="Proteomes" id="UP001168821"/>
    </source>
</evidence>
<dbReference type="Pfam" id="PF21787">
    <property type="entry name" value="TNP-like_RNaseH_N"/>
    <property type="match status" value="1"/>
</dbReference>
<dbReference type="EMBL" id="JALNTZ010000004">
    <property type="protein sequence ID" value="KAJ3657074.1"/>
    <property type="molecule type" value="Genomic_DNA"/>
</dbReference>
<proteinExistence type="predicted"/>
<sequence>MLGGMTTRWKQVVQYEFTANSYCADAVLEKLRFLVRRSASIGVTVRVIISDMGPQNCAFWRLLNISAQRHGKIHNYCQHPVNSNEKLYVMPDPVHLFKNIANNLLKNKRFYLSDEIVVKYGLPCNYVDIAPVKYIFDTESSQELKSAPKLKEEMFDPSHFSKMNVNTAYALLNHDTAASIIYYMAKGNLPKEAGTTAWFCATLFKWFSLMTARHPKLGLSHKNAAIYQETLKFLTDFIDIVCNIMINNQWKPFQTGLLLATQTALDLQEQYLHKDDFDFFLLGRLTQDALENLFSVVRSRTATPGAREFTTALRLITLSQYESQIVHGNYFKDNSAHIMTYCKKIISEASIEEEEEEEVSDEFVGLIPQLTENVEPSSDDIECLYYLLGSILASLEKMSCEKCFLQLVYKKEDEELKNNTLGLLTRLKCYKENILHFPKVEFFNYIVRAEMYFRGNKHLLLNNKKTFIDVSNEFLGENQYSASPTCHPIVNKIVHIFVRTRFFFSLRHENKFIHKKIVTNSVNIRSSKSIAMRVWQTKCNKRFQYFLRLSFRLFT</sequence>
<evidence type="ECO:0000313" key="2">
    <source>
        <dbReference type="EMBL" id="KAJ3657074.1"/>
    </source>
</evidence>
<accession>A0AA38IPX0</accession>
<comment type="caution">
    <text evidence="2">The sequence shown here is derived from an EMBL/GenBank/DDBJ whole genome shotgun (WGS) entry which is preliminary data.</text>
</comment>
<protein>
    <recommendedName>
        <fullName evidence="1">Transposable element P transposase-like RNase H domain-containing protein</fullName>
    </recommendedName>
</protein>
<organism evidence="2 3">
    <name type="scientific">Zophobas morio</name>
    <dbReference type="NCBI Taxonomy" id="2755281"/>
    <lineage>
        <taxon>Eukaryota</taxon>
        <taxon>Metazoa</taxon>
        <taxon>Ecdysozoa</taxon>
        <taxon>Arthropoda</taxon>
        <taxon>Hexapoda</taxon>
        <taxon>Insecta</taxon>
        <taxon>Pterygota</taxon>
        <taxon>Neoptera</taxon>
        <taxon>Endopterygota</taxon>
        <taxon>Coleoptera</taxon>
        <taxon>Polyphaga</taxon>
        <taxon>Cucujiformia</taxon>
        <taxon>Tenebrionidae</taxon>
        <taxon>Zophobas</taxon>
    </lineage>
</organism>
<feature type="domain" description="Transposable element P transposase-like RNase H" evidence="1">
    <location>
        <begin position="1"/>
        <end position="63"/>
    </location>
</feature>
<gene>
    <name evidence="2" type="ORF">Zmor_016106</name>
</gene>
<evidence type="ECO:0000259" key="1">
    <source>
        <dbReference type="Pfam" id="PF21787"/>
    </source>
</evidence>
<dbReference type="AlphaFoldDB" id="A0AA38IPX0"/>